<dbReference type="Gene3D" id="3.40.50.300">
    <property type="entry name" value="P-loop containing nucleotide triphosphate hydrolases"/>
    <property type="match status" value="1"/>
</dbReference>
<dbReference type="Gene3D" id="1.10.10.1150">
    <property type="entry name" value="Coenzyme PQQ synthesis protein D (PqqD)"/>
    <property type="match status" value="1"/>
</dbReference>
<dbReference type="Proteomes" id="UP001235344">
    <property type="component" value="Chromosome"/>
</dbReference>
<dbReference type="InterPro" id="IPR008792">
    <property type="entry name" value="PQQD"/>
</dbReference>
<dbReference type="Pfam" id="PF05402">
    <property type="entry name" value="PqqD"/>
    <property type="match status" value="1"/>
</dbReference>
<dbReference type="RefSeq" id="WP_305501850.1">
    <property type="nucleotide sequence ID" value="NZ_CP131913.1"/>
</dbReference>
<sequence>MLRLSDCPEVLDALRAAMAGWPVEVVEAEGAAPPIRLGREGRGYRQHSPALPEGLFLSTPTEAACSLIADLVGEYFDRHPDSIGLHGGSVEVDGRLMIFPAPHRAGKSTLTAAFAAAGFRVFGDDVLALTPEGEGMALGIVPRLRLPLPESFAPGFLDYAERHAGPADRRYRYVVPPRGRLASHGEVRPLGAVVLLARDEGAVAPALSRLAPGEGLLQLLCENFAPEVASEALMERFLPLMGQVPCLLLRYSEPLAAARALGEALSGPLPAALPAASLVARPTLSTGALPDGPWAPEQSVLDYPLDDELFLVEVASGAIHRLNPTGRLIWQLLRHEPLSPEELAELLGEHFGLPWVRVLEDVQALLAGLAAAGLVSPAGMVSDCP</sequence>
<dbReference type="InterPro" id="IPR027417">
    <property type="entry name" value="P-loop_NTPase"/>
</dbReference>
<name>A0ABY9H6H5_9GAMM</name>
<proteinExistence type="predicted"/>
<keyword evidence="2" id="KW-1185">Reference proteome</keyword>
<dbReference type="SUPFAM" id="SSF53795">
    <property type="entry name" value="PEP carboxykinase-like"/>
    <property type="match status" value="1"/>
</dbReference>
<accession>A0ABY9H6H5</accession>
<dbReference type="EMBL" id="CP131913">
    <property type="protein sequence ID" value="WLI73989.1"/>
    <property type="molecule type" value="Genomic_DNA"/>
</dbReference>
<evidence type="ECO:0000313" key="2">
    <source>
        <dbReference type="Proteomes" id="UP001235344"/>
    </source>
</evidence>
<gene>
    <name evidence="1" type="ORF">B6N23_03405</name>
</gene>
<reference evidence="1 2" key="1">
    <citation type="submission" date="2023-08" db="EMBL/GenBank/DDBJ databases">
        <title>Transcriptome Analysis of Halomonas alkalicola CICC 11012s to Identify the Genes Involved in Alkaline Tolerances.</title>
        <authorList>
            <person name="Zhai L."/>
        </authorList>
    </citation>
    <scope>NUCLEOTIDE SEQUENCE [LARGE SCALE GENOMIC DNA]</scope>
    <source>
        <strain evidence="1 2">CICC 11012s</strain>
    </source>
</reference>
<organism evidence="1 2">
    <name type="scientific">Halomonas alkalicola</name>
    <dbReference type="NCBI Taxonomy" id="1930622"/>
    <lineage>
        <taxon>Bacteria</taxon>
        <taxon>Pseudomonadati</taxon>
        <taxon>Pseudomonadota</taxon>
        <taxon>Gammaproteobacteria</taxon>
        <taxon>Oceanospirillales</taxon>
        <taxon>Halomonadaceae</taxon>
        <taxon>Halomonas</taxon>
    </lineage>
</organism>
<evidence type="ECO:0000313" key="1">
    <source>
        <dbReference type="EMBL" id="WLI73989.1"/>
    </source>
</evidence>
<protein>
    <submittedName>
        <fullName evidence="1">PqqD family protein</fullName>
    </submittedName>
</protein>
<dbReference type="InterPro" id="IPR041881">
    <property type="entry name" value="PqqD_sf"/>
</dbReference>